<comment type="catalytic activity">
    <reaction evidence="14">
        <text>N-terminal L-methionyl-L-asparaginyl-[protein] + acetyl-CoA = N-terminal N(alpha)-acetyl-L-methionyl-L-asparaginyl-[protein] + CoA + H(+)</text>
        <dbReference type="Rhea" id="RHEA:50484"/>
        <dbReference type="Rhea" id="RHEA-COMP:12694"/>
        <dbReference type="Rhea" id="RHEA-COMP:12695"/>
        <dbReference type="ChEBI" id="CHEBI:15378"/>
        <dbReference type="ChEBI" id="CHEBI:57287"/>
        <dbReference type="ChEBI" id="CHEBI:57288"/>
        <dbReference type="ChEBI" id="CHEBI:133356"/>
        <dbReference type="ChEBI" id="CHEBI:133358"/>
        <dbReference type="EC" id="2.3.1.254"/>
    </reaction>
</comment>
<dbReference type="InterPro" id="IPR000182">
    <property type="entry name" value="GNAT_dom"/>
</dbReference>
<dbReference type="InterPro" id="IPR051646">
    <property type="entry name" value="NatB_acetyltransferase_subunit"/>
</dbReference>
<dbReference type="EC" id="2.3.1.254" evidence="5"/>
<evidence type="ECO:0000256" key="4">
    <source>
        <dbReference type="ARBA" id="ARBA00038748"/>
    </source>
</evidence>
<evidence type="ECO:0000256" key="11">
    <source>
        <dbReference type="ARBA" id="ARBA00042743"/>
    </source>
</evidence>
<comment type="subunit">
    <text evidence="4">Component of the N-terminal acetyltransferase B (NatB) complex which is composed of NAA20 and NAA25.</text>
</comment>
<gene>
    <name evidence="18" type="ORF">MN116_003057</name>
</gene>
<evidence type="ECO:0000313" key="18">
    <source>
        <dbReference type="EMBL" id="KAK4473713.1"/>
    </source>
</evidence>
<comment type="catalytic activity">
    <reaction evidence="16">
        <text>N-terminal L-methionyl-L-glutamyl-[protein] + acetyl-CoA = N-terminal N(alpha)-acetyl-L-methionyl-L-glutamyl-[protein] + CoA + H(+)</text>
        <dbReference type="Rhea" id="RHEA:50488"/>
        <dbReference type="Rhea" id="RHEA-COMP:12696"/>
        <dbReference type="Rhea" id="RHEA-COMP:12697"/>
        <dbReference type="ChEBI" id="CHEBI:15378"/>
        <dbReference type="ChEBI" id="CHEBI:57287"/>
        <dbReference type="ChEBI" id="CHEBI:57288"/>
        <dbReference type="ChEBI" id="CHEBI:133359"/>
        <dbReference type="ChEBI" id="CHEBI:133360"/>
        <dbReference type="EC" id="2.3.1.254"/>
    </reaction>
</comment>
<dbReference type="PANTHER" id="PTHR45910:SF1">
    <property type="entry name" value="N-ALPHA-ACETYLTRANSFERASE 20"/>
    <property type="match status" value="1"/>
</dbReference>
<evidence type="ECO:0000256" key="16">
    <source>
        <dbReference type="ARBA" id="ARBA00048890"/>
    </source>
</evidence>
<keyword evidence="1" id="KW-0808">Transferase</keyword>
<dbReference type="Gene3D" id="3.40.630.30">
    <property type="match status" value="1"/>
</dbReference>
<comment type="caution">
    <text evidence="18">The sequence shown here is derived from an EMBL/GenBank/DDBJ whole genome shotgun (WGS) entry which is preliminary data.</text>
</comment>
<keyword evidence="19" id="KW-1185">Reference proteome</keyword>
<comment type="catalytic activity">
    <reaction evidence="13">
        <text>N-terminal L-methionyl-L-aspartyl-[protein] + acetyl-CoA = N-terminal N(alpha)-acetyl-L-methionyl-L-aspartyl-[protein] + CoA + H(+)</text>
        <dbReference type="Rhea" id="RHEA:50480"/>
        <dbReference type="Rhea" id="RHEA-COMP:12692"/>
        <dbReference type="Rhea" id="RHEA-COMP:12693"/>
        <dbReference type="ChEBI" id="CHEBI:15378"/>
        <dbReference type="ChEBI" id="CHEBI:57287"/>
        <dbReference type="ChEBI" id="CHEBI:57288"/>
        <dbReference type="ChEBI" id="CHEBI:133045"/>
        <dbReference type="ChEBI" id="CHEBI:133063"/>
        <dbReference type="EC" id="2.3.1.254"/>
    </reaction>
</comment>
<dbReference type="Proteomes" id="UP001292079">
    <property type="component" value="Unassembled WGS sequence"/>
</dbReference>
<dbReference type="PANTHER" id="PTHR45910">
    <property type="entry name" value="N-ALPHA-ACETYLTRANSFERASE 20"/>
    <property type="match status" value="1"/>
</dbReference>
<comment type="catalytic activity">
    <reaction evidence="15">
        <text>N-terminal L-methionyl-L-glutaminyl-[protein] + acetyl-CoA = N-terminal N(alpha)-acetyl-L-methionyl-L-glutaminyl-[protein] + CoA + H(+)</text>
        <dbReference type="Rhea" id="RHEA:50492"/>
        <dbReference type="Rhea" id="RHEA-COMP:12698"/>
        <dbReference type="Rhea" id="RHEA-COMP:12699"/>
        <dbReference type="ChEBI" id="CHEBI:15378"/>
        <dbReference type="ChEBI" id="CHEBI:57287"/>
        <dbReference type="ChEBI" id="CHEBI:57288"/>
        <dbReference type="ChEBI" id="CHEBI:133361"/>
        <dbReference type="ChEBI" id="CHEBI:133362"/>
        <dbReference type="EC" id="2.3.1.254"/>
    </reaction>
</comment>
<evidence type="ECO:0000313" key="19">
    <source>
        <dbReference type="Proteomes" id="UP001292079"/>
    </source>
</evidence>
<evidence type="ECO:0000256" key="7">
    <source>
        <dbReference type="ARBA" id="ARBA00041220"/>
    </source>
</evidence>
<evidence type="ECO:0000256" key="3">
    <source>
        <dbReference type="ARBA" id="ARBA00025786"/>
    </source>
</evidence>
<sequence>MVTVRPFTCFDLLKYGNINLDMYTETYSIGFYLHYLAKWPEYMRVLESPTLTCFDRNSQSSANISHSDDKVNSSFEAVLLPSTCHRLMGYMMAKSEGHGVDWHGHVTALSVAPEYRRLRLATQLMLELEETSERKRCYYVDLFVRASNKLGIDIYTKLGYIIYRRVLNYYWGSVEDEDAFDILVWVLVICRTSQNGAFVVLQFNIREIRPVVSNLVNIKLFTI</sequence>
<evidence type="ECO:0000256" key="12">
    <source>
        <dbReference type="ARBA" id="ARBA00046112"/>
    </source>
</evidence>
<evidence type="ECO:0000256" key="9">
    <source>
        <dbReference type="ARBA" id="ARBA00042702"/>
    </source>
</evidence>
<comment type="similarity">
    <text evidence="3">Belongs to the acetyltransferase family. ARD1 subfamily.</text>
</comment>
<feature type="domain" description="N-acetyltransferase" evidence="17">
    <location>
        <begin position="2"/>
        <end position="181"/>
    </location>
</feature>
<evidence type="ECO:0000256" key="5">
    <source>
        <dbReference type="ARBA" id="ARBA00039120"/>
    </source>
</evidence>
<dbReference type="AlphaFoldDB" id="A0AAE1ZHH3"/>
<dbReference type="InterPro" id="IPR016181">
    <property type="entry name" value="Acyl_CoA_acyltransferase"/>
</dbReference>
<evidence type="ECO:0000256" key="2">
    <source>
        <dbReference type="ARBA" id="ARBA00023315"/>
    </source>
</evidence>
<evidence type="ECO:0000256" key="14">
    <source>
        <dbReference type="ARBA" id="ARBA00047402"/>
    </source>
</evidence>
<dbReference type="PROSITE" id="PS51186">
    <property type="entry name" value="GNAT"/>
    <property type="match status" value="1"/>
</dbReference>
<dbReference type="GO" id="GO:0031416">
    <property type="term" value="C:NatB complex"/>
    <property type="evidence" value="ECO:0007669"/>
    <property type="project" value="TreeGrafter"/>
</dbReference>
<evidence type="ECO:0000256" key="1">
    <source>
        <dbReference type="ARBA" id="ARBA00022679"/>
    </source>
</evidence>
<dbReference type="EMBL" id="JALJAT010000002">
    <property type="protein sequence ID" value="KAK4473713.1"/>
    <property type="molecule type" value="Genomic_DNA"/>
</dbReference>
<organism evidence="18 19">
    <name type="scientific">Schistosoma mekongi</name>
    <name type="common">Parasitic worm</name>
    <dbReference type="NCBI Taxonomy" id="38744"/>
    <lineage>
        <taxon>Eukaryota</taxon>
        <taxon>Metazoa</taxon>
        <taxon>Spiralia</taxon>
        <taxon>Lophotrochozoa</taxon>
        <taxon>Platyhelminthes</taxon>
        <taxon>Trematoda</taxon>
        <taxon>Digenea</taxon>
        <taxon>Strigeidida</taxon>
        <taxon>Schistosomatoidea</taxon>
        <taxon>Schistosomatidae</taxon>
        <taxon>Schistosoma</taxon>
    </lineage>
</organism>
<evidence type="ECO:0000256" key="13">
    <source>
        <dbReference type="ARBA" id="ARBA00047385"/>
    </source>
</evidence>
<evidence type="ECO:0000256" key="15">
    <source>
        <dbReference type="ARBA" id="ARBA00048177"/>
    </source>
</evidence>
<dbReference type="GO" id="GO:0120518">
    <property type="term" value="F:protein N-terminal-methionine acetyltransferase activity"/>
    <property type="evidence" value="ECO:0007669"/>
    <property type="project" value="UniProtKB-EC"/>
</dbReference>
<dbReference type="SUPFAM" id="SSF55729">
    <property type="entry name" value="Acyl-CoA N-acyltransferases (Nat)"/>
    <property type="match status" value="1"/>
</dbReference>
<protein>
    <recommendedName>
        <fullName evidence="6">N-alpha-acetyltransferase 20</fullName>
        <ecNumber evidence="5">2.3.1.254</ecNumber>
    </recommendedName>
    <alternativeName>
        <fullName evidence="10">Methionine N-acetyltransferase</fullName>
    </alternativeName>
    <alternativeName>
        <fullName evidence="7">N-acetyltransferase 5</fullName>
    </alternativeName>
    <alternativeName>
        <fullName evidence="11">N-terminal acetyltransferase B complex catalytic subunit NAA20</fullName>
    </alternativeName>
    <alternativeName>
        <fullName evidence="9">N-terminal acetyltransferase B complex catalytic subunit NAT5</fullName>
    </alternativeName>
    <alternativeName>
        <fullName evidence="8">NatB catalytic subunit</fullName>
    </alternativeName>
</protein>
<evidence type="ECO:0000256" key="8">
    <source>
        <dbReference type="ARBA" id="ARBA00042295"/>
    </source>
</evidence>
<name>A0AAE1ZHH3_SCHME</name>
<dbReference type="CDD" id="cd04301">
    <property type="entry name" value="NAT_SF"/>
    <property type="match status" value="1"/>
</dbReference>
<evidence type="ECO:0000256" key="6">
    <source>
        <dbReference type="ARBA" id="ARBA00039529"/>
    </source>
</evidence>
<dbReference type="Pfam" id="PF00583">
    <property type="entry name" value="Acetyltransf_1"/>
    <property type="match status" value="1"/>
</dbReference>
<reference evidence="18" key="2">
    <citation type="journal article" date="2023" name="Infect Dis Poverty">
        <title>Chromosome-scale genome of the human blood fluke Schistosoma mekongi and its implications for public health.</title>
        <authorList>
            <person name="Zhou M."/>
            <person name="Xu L."/>
            <person name="Xu D."/>
            <person name="Chen W."/>
            <person name="Khan J."/>
            <person name="Hu Y."/>
            <person name="Huang H."/>
            <person name="Wei H."/>
            <person name="Zhang Y."/>
            <person name="Chusongsang P."/>
            <person name="Tanasarnprasert K."/>
            <person name="Hu X."/>
            <person name="Limpanont Y."/>
            <person name="Lv Z."/>
        </authorList>
    </citation>
    <scope>NUCLEOTIDE SEQUENCE</scope>
    <source>
        <strain evidence="18">LV_2022a</strain>
    </source>
</reference>
<evidence type="ECO:0000259" key="17">
    <source>
        <dbReference type="PROSITE" id="PS51186"/>
    </source>
</evidence>
<accession>A0AAE1ZHH3</accession>
<reference evidence="18" key="1">
    <citation type="submission" date="2022-04" db="EMBL/GenBank/DDBJ databases">
        <authorList>
            <person name="Xu L."/>
            <person name="Lv Z."/>
        </authorList>
    </citation>
    <scope>NUCLEOTIDE SEQUENCE</scope>
    <source>
        <strain evidence="18">LV_2022a</strain>
    </source>
</reference>
<evidence type="ECO:0000256" key="10">
    <source>
        <dbReference type="ARBA" id="ARBA00042723"/>
    </source>
</evidence>
<keyword evidence="2" id="KW-0012">Acyltransferase</keyword>
<comment type="function">
    <text evidence="12">Catalytic subunit of the NatB complex which catalyzes acetylation of the N-terminal methionine residues of peptides beginning with Met-Asp, Met-Glu, Met-Asn and Met-Gln. Proteins with cell cycle functions are overrepresented in the pool of NatB substrates. Required for maintaining the structure and function of actomyosin fibers and for proper cellular migration.</text>
</comment>
<proteinExistence type="inferred from homology"/>